<evidence type="ECO:0000256" key="9">
    <source>
        <dbReference type="ARBA" id="ARBA00023102"/>
    </source>
</evidence>
<dbReference type="EC" id="1.5.1.5" evidence="13"/>
<dbReference type="InterPro" id="IPR046346">
    <property type="entry name" value="Aminoacid_DH-like_N_sf"/>
</dbReference>
<evidence type="ECO:0000256" key="10">
    <source>
        <dbReference type="ARBA" id="ARBA00023167"/>
    </source>
</evidence>
<dbReference type="RefSeq" id="WP_006473972.1">
    <property type="nucleotide sequence ID" value="NZ_CP090569.1"/>
</dbReference>
<comment type="pathway">
    <text evidence="1 13">One-carbon metabolism; tetrahydrofolate interconversion.</text>
</comment>
<feature type="domain" description="Tetrahydrofolate dehydrogenase/cyclohydrolase NAD(P)-binding" evidence="15">
    <location>
        <begin position="140"/>
        <end position="281"/>
    </location>
</feature>
<comment type="catalytic activity">
    <reaction evidence="13">
        <text>(6R)-5,10-methylene-5,6,7,8-tetrahydrofolate + NADP(+) = (6R)-5,10-methenyltetrahydrofolate + NADPH</text>
        <dbReference type="Rhea" id="RHEA:22812"/>
        <dbReference type="ChEBI" id="CHEBI:15636"/>
        <dbReference type="ChEBI" id="CHEBI:57455"/>
        <dbReference type="ChEBI" id="CHEBI:57783"/>
        <dbReference type="ChEBI" id="CHEBI:58349"/>
        <dbReference type="EC" id="1.5.1.5"/>
    </reaction>
</comment>
<evidence type="ECO:0000256" key="2">
    <source>
        <dbReference type="ARBA" id="ARBA00011738"/>
    </source>
</evidence>
<dbReference type="Pfam" id="PF00763">
    <property type="entry name" value="THF_DHG_CYH"/>
    <property type="match status" value="1"/>
</dbReference>
<dbReference type="InterPro" id="IPR000672">
    <property type="entry name" value="THF_DH/CycHdrlase"/>
</dbReference>
<dbReference type="AlphaFoldDB" id="A0A9J6ZVT6"/>
<reference evidence="16" key="1">
    <citation type="journal article" date="2022" name="Mol. Ecol. Resour.">
        <title>The complete and closed genome of the facultative generalist Candidatus Endoriftia persephone from deep-sea hydrothermal vents.</title>
        <authorList>
            <person name="de Oliveira A.L."/>
            <person name="Srivastava A."/>
            <person name="Espada-Hinojosa S."/>
            <person name="Bright M."/>
        </authorList>
    </citation>
    <scope>NUCLEOTIDE SEQUENCE</scope>
    <source>
        <strain evidence="16">Tica-EPR-9o50.N</strain>
    </source>
</reference>
<dbReference type="GO" id="GO:0005829">
    <property type="term" value="C:cytosol"/>
    <property type="evidence" value="ECO:0007669"/>
    <property type="project" value="TreeGrafter"/>
</dbReference>
<evidence type="ECO:0000256" key="13">
    <source>
        <dbReference type="HAMAP-Rule" id="MF_01576"/>
    </source>
</evidence>
<comment type="caution">
    <text evidence="13">Lacks conserved residue(s) required for the propagation of feature annotation.</text>
</comment>
<dbReference type="PANTHER" id="PTHR48099:SF5">
    <property type="entry name" value="C-1-TETRAHYDROFOLATE SYNTHASE, CYTOPLASMIC"/>
    <property type="match status" value="1"/>
</dbReference>
<dbReference type="SUPFAM" id="SSF51735">
    <property type="entry name" value="NAD(P)-binding Rossmann-fold domains"/>
    <property type="match status" value="1"/>
</dbReference>
<dbReference type="FunFam" id="3.40.50.10860:FF:000001">
    <property type="entry name" value="Bifunctional protein FolD"/>
    <property type="match status" value="1"/>
</dbReference>
<keyword evidence="6 13" id="KW-0378">Hydrolase</keyword>
<evidence type="ECO:0000256" key="12">
    <source>
        <dbReference type="ARBA" id="ARBA00036357"/>
    </source>
</evidence>
<dbReference type="PRINTS" id="PR00085">
    <property type="entry name" value="THFDHDRGNASE"/>
</dbReference>
<dbReference type="NCBIfam" id="NF010783">
    <property type="entry name" value="PRK14186.1"/>
    <property type="match status" value="1"/>
</dbReference>
<name>A0A9J6ZVT6_9GAMM</name>
<dbReference type="InterPro" id="IPR020867">
    <property type="entry name" value="THF_DH/CycHdrlase_CS"/>
</dbReference>
<keyword evidence="4 13" id="KW-0028">Amino-acid biosynthesis</keyword>
<gene>
    <name evidence="13 16" type="primary">folD</name>
    <name evidence="16" type="ORF">L0Y14_11470</name>
</gene>
<evidence type="ECO:0000256" key="1">
    <source>
        <dbReference type="ARBA" id="ARBA00004777"/>
    </source>
</evidence>
<dbReference type="PANTHER" id="PTHR48099">
    <property type="entry name" value="C-1-TETRAHYDROFOLATE SYNTHASE, CYTOPLASMIC-RELATED"/>
    <property type="match status" value="1"/>
</dbReference>
<dbReference type="HAMAP" id="MF_01576">
    <property type="entry name" value="THF_DHG_CYH"/>
    <property type="match status" value="1"/>
</dbReference>
<dbReference type="GO" id="GO:0035999">
    <property type="term" value="P:tetrahydrofolate interconversion"/>
    <property type="evidence" value="ECO:0007669"/>
    <property type="project" value="UniProtKB-UniRule"/>
</dbReference>
<keyword evidence="8 13" id="KW-0560">Oxidoreductase</keyword>
<dbReference type="Gene3D" id="3.40.50.720">
    <property type="entry name" value="NAD(P)-binding Rossmann-like Domain"/>
    <property type="match status" value="1"/>
</dbReference>
<evidence type="ECO:0000256" key="8">
    <source>
        <dbReference type="ARBA" id="ARBA00023002"/>
    </source>
</evidence>
<dbReference type="EMBL" id="CP090569">
    <property type="protein sequence ID" value="USF86752.1"/>
    <property type="molecule type" value="Genomic_DNA"/>
</dbReference>
<dbReference type="NCBIfam" id="NF008058">
    <property type="entry name" value="PRK10792.1"/>
    <property type="match status" value="1"/>
</dbReference>
<dbReference type="InterPro" id="IPR020631">
    <property type="entry name" value="THF_DH/CycHdrlase_NAD-bd_dom"/>
</dbReference>
<dbReference type="SUPFAM" id="SSF53223">
    <property type="entry name" value="Aminoacid dehydrogenase-like, N-terminal domain"/>
    <property type="match status" value="1"/>
</dbReference>
<dbReference type="Proteomes" id="UP001056649">
    <property type="component" value="Chromosome"/>
</dbReference>
<feature type="binding site" evidence="13">
    <location>
        <position position="232"/>
    </location>
    <ligand>
        <name>NADP(+)</name>
        <dbReference type="ChEBI" id="CHEBI:58349"/>
    </ligand>
</feature>
<evidence type="ECO:0000259" key="15">
    <source>
        <dbReference type="Pfam" id="PF02882"/>
    </source>
</evidence>
<keyword evidence="9 13" id="KW-0368">Histidine biosynthesis</keyword>
<keyword evidence="17" id="KW-1185">Reference proteome</keyword>
<evidence type="ECO:0000256" key="7">
    <source>
        <dbReference type="ARBA" id="ARBA00022857"/>
    </source>
</evidence>
<dbReference type="GO" id="GO:0004488">
    <property type="term" value="F:methylenetetrahydrofolate dehydrogenase (NADP+) activity"/>
    <property type="evidence" value="ECO:0007669"/>
    <property type="project" value="UniProtKB-UniRule"/>
</dbReference>
<evidence type="ECO:0000256" key="6">
    <source>
        <dbReference type="ARBA" id="ARBA00022801"/>
    </source>
</evidence>
<sequence length="285" mass="30637">MSAQILDGKVISSEIKQEIKSKVETRLAQGLRRPGLAVVLVGENPASQVYVRSKRRSCEEVGFYSELHELAGDTSQGELLNLIDSLNAKEAIDGILVQLPLPEQIDEEAVIERILPTKDVDGFHPYNVGRLSLRMPILRPCTPKGVMTMLARTGVDLVGKDAVIIGQSNIVGRPMALELLAARCTITVCHSKTKDLEGKCRNADIVVAGVGRANFVQGDWIKPGAIVIDVGINRLESGKLCGDVDFEACKAKAAWITPVPGGVGPMTIATLLENTLQAAELHSNV</sequence>
<dbReference type="GO" id="GO:0009086">
    <property type="term" value="P:methionine biosynthetic process"/>
    <property type="evidence" value="ECO:0007669"/>
    <property type="project" value="UniProtKB-KW"/>
</dbReference>
<organism evidence="16 17">
    <name type="scientific">Candidatus Endoriftia persephonae</name>
    <dbReference type="NCBI Taxonomy" id="393765"/>
    <lineage>
        <taxon>Bacteria</taxon>
        <taxon>Pseudomonadati</taxon>
        <taxon>Pseudomonadota</taxon>
        <taxon>Gammaproteobacteria</taxon>
        <taxon>Chromatiales</taxon>
        <taxon>Sedimenticolaceae</taxon>
        <taxon>Candidatus Endoriftia</taxon>
    </lineage>
</organism>
<feature type="domain" description="Tetrahydrofolate dehydrogenase/cyclohydrolase catalytic" evidence="14">
    <location>
        <begin position="6"/>
        <end position="121"/>
    </location>
</feature>
<evidence type="ECO:0000256" key="11">
    <source>
        <dbReference type="ARBA" id="ARBA00023268"/>
    </source>
</evidence>
<evidence type="ECO:0000256" key="4">
    <source>
        <dbReference type="ARBA" id="ARBA00022605"/>
    </source>
</evidence>
<evidence type="ECO:0000259" key="14">
    <source>
        <dbReference type="Pfam" id="PF00763"/>
    </source>
</evidence>
<feature type="binding site" evidence="13">
    <location>
        <begin position="166"/>
        <end position="168"/>
    </location>
    <ligand>
        <name>NADP(+)</name>
        <dbReference type="ChEBI" id="CHEBI:58349"/>
    </ligand>
</feature>
<comment type="function">
    <text evidence="13">Catalyzes the oxidation of 5,10-methylenetetrahydrofolate to 5,10-methenyltetrahydrofolate and then the hydrolysis of 5,10-methenyltetrahydrofolate to 10-formyltetrahydrofolate.</text>
</comment>
<keyword evidence="10 13" id="KW-0486">Methionine biosynthesis</keyword>
<dbReference type="KEGG" id="eps:L0Y14_11470"/>
<keyword evidence="3 13" id="KW-0554">One-carbon metabolism</keyword>
<dbReference type="PROSITE" id="PS00767">
    <property type="entry name" value="THF_DHG_CYH_2"/>
    <property type="match status" value="1"/>
</dbReference>
<evidence type="ECO:0000313" key="16">
    <source>
        <dbReference type="EMBL" id="USF86752.1"/>
    </source>
</evidence>
<dbReference type="InterPro" id="IPR020630">
    <property type="entry name" value="THF_DH/CycHdrlase_cat_dom"/>
</dbReference>
<comment type="similarity">
    <text evidence="13">Belongs to the tetrahydrofolate dehydrogenase/cyclohydrolase family.</text>
</comment>
<evidence type="ECO:0000256" key="5">
    <source>
        <dbReference type="ARBA" id="ARBA00022755"/>
    </source>
</evidence>
<dbReference type="InterPro" id="IPR036291">
    <property type="entry name" value="NAD(P)-bd_dom_sf"/>
</dbReference>
<evidence type="ECO:0000313" key="17">
    <source>
        <dbReference type="Proteomes" id="UP001056649"/>
    </source>
</evidence>
<dbReference type="FunFam" id="3.40.50.720:FF:000006">
    <property type="entry name" value="Bifunctional protein FolD"/>
    <property type="match status" value="1"/>
</dbReference>
<comment type="subunit">
    <text evidence="2 13">Homodimer.</text>
</comment>
<dbReference type="Gene3D" id="3.40.50.10860">
    <property type="entry name" value="Leucine Dehydrogenase, chain A, domain 1"/>
    <property type="match status" value="1"/>
</dbReference>
<protein>
    <recommendedName>
        <fullName evidence="13">Bifunctional protein FolD</fullName>
    </recommendedName>
    <domain>
        <recommendedName>
            <fullName evidence="13">Methylenetetrahydrofolate dehydrogenase</fullName>
            <ecNumber evidence="13">1.5.1.5</ecNumber>
        </recommendedName>
    </domain>
    <domain>
        <recommendedName>
            <fullName evidence="13">Methenyltetrahydrofolate cyclohydrolase</fullName>
            <ecNumber evidence="13">3.5.4.9</ecNumber>
        </recommendedName>
    </domain>
</protein>
<accession>A0A9J6ZVT6</accession>
<proteinExistence type="inferred from homology"/>
<dbReference type="GO" id="GO:0006164">
    <property type="term" value="P:purine nucleotide biosynthetic process"/>
    <property type="evidence" value="ECO:0007669"/>
    <property type="project" value="UniProtKB-KW"/>
</dbReference>
<dbReference type="GO" id="GO:0000105">
    <property type="term" value="P:L-histidine biosynthetic process"/>
    <property type="evidence" value="ECO:0007669"/>
    <property type="project" value="UniProtKB-KW"/>
</dbReference>
<dbReference type="CDD" id="cd01080">
    <property type="entry name" value="NAD_bind_m-THF_DH_Cyclohyd"/>
    <property type="match status" value="1"/>
</dbReference>
<keyword evidence="7 13" id="KW-0521">NADP</keyword>
<evidence type="ECO:0000256" key="3">
    <source>
        <dbReference type="ARBA" id="ARBA00022563"/>
    </source>
</evidence>
<dbReference type="GO" id="GO:0004477">
    <property type="term" value="F:methenyltetrahydrofolate cyclohydrolase activity"/>
    <property type="evidence" value="ECO:0007669"/>
    <property type="project" value="UniProtKB-UniRule"/>
</dbReference>
<keyword evidence="11 13" id="KW-0511">Multifunctional enzyme</keyword>
<keyword evidence="5 13" id="KW-0658">Purine biosynthesis</keyword>
<dbReference type="EC" id="3.5.4.9" evidence="13"/>
<comment type="catalytic activity">
    <reaction evidence="12 13">
        <text>(6R)-5,10-methenyltetrahydrofolate + H2O = (6R)-10-formyltetrahydrofolate + H(+)</text>
        <dbReference type="Rhea" id="RHEA:23700"/>
        <dbReference type="ChEBI" id="CHEBI:15377"/>
        <dbReference type="ChEBI" id="CHEBI:15378"/>
        <dbReference type="ChEBI" id="CHEBI:57455"/>
        <dbReference type="ChEBI" id="CHEBI:195366"/>
        <dbReference type="EC" id="3.5.4.9"/>
    </reaction>
</comment>
<dbReference type="Pfam" id="PF02882">
    <property type="entry name" value="THF_DHG_CYH_C"/>
    <property type="match status" value="1"/>
</dbReference>